<evidence type="ECO:0000259" key="1">
    <source>
        <dbReference type="Pfam" id="PF20167"/>
    </source>
</evidence>
<name>A0A9D3VUH6_9ROSI</name>
<dbReference type="InterPro" id="IPR046796">
    <property type="entry name" value="Transposase_32_dom"/>
</dbReference>
<dbReference type="Proteomes" id="UP000828251">
    <property type="component" value="Unassembled WGS sequence"/>
</dbReference>
<keyword evidence="3" id="KW-1185">Reference proteome</keyword>
<dbReference type="AlphaFoldDB" id="A0A9D3VUH6"/>
<dbReference type="EMBL" id="JAIQCV010000005">
    <property type="protein sequence ID" value="KAH1096943.1"/>
    <property type="molecule type" value="Genomic_DNA"/>
</dbReference>
<proteinExistence type="predicted"/>
<evidence type="ECO:0000313" key="2">
    <source>
        <dbReference type="EMBL" id="KAH1096943.1"/>
    </source>
</evidence>
<protein>
    <recommendedName>
        <fullName evidence="1">Putative plant transposon protein domain-containing protein</fullName>
    </recommendedName>
</protein>
<dbReference type="OrthoDB" id="990541at2759"/>
<accession>A0A9D3VUH6</accession>
<organism evidence="2 3">
    <name type="scientific">Gossypium stocksii</name>
    <dbReference type="NCBI Taxonomy" id="47602"/>
    <lineage>
        <taxon>Eukaryota</taxon>
        <taxon>Viridiplantae</taxon>
        <taxon>Streptophyta</taxon>
        <taxon>Embryophyta</taxon>
        <taxon>Tracheophyta</taxon>
        <taxon>Spermatophyta</taxon>
        <taxon>Magnoliopsida</taxon>
        <taxon>eudicotyledons</taxon>
        <taxon>Gunneridae</taxon>
        <taxon>Pentapetalae</taxon>
        <taxon>rosids</taxon>
        <taxon>malvids</taxon>
        <taxon>Malvales</taxon>
        <taxon>Malvaceae</taxon>
        <taxon>Malvoideae</taxon>
        <taxon>Gossypium</taxon>
    </lineage>
</organism>
<reference evidence="2 3" key="1">
    <citation type="journal article" date="2021" name="Plant Biotechnol. J.">
        <title>Multi-omics assisted identification of the key and species-specific regulatory components of drought-tolerant mechanisms in Gossypium stocksii.</title>
        <authorList>
            <person name="Yu D."/>
            <person name="Ke L."/>
            <person name="Zhang D."/>
            <person name="Wu Y."/>
            <person name="Sun Y."/>
            <person name="Mei J."/>
            <person name="Sun J."/>
            <person name="Sun Y."/>
        </authorList>
    </citation>
    <scope>NUCLEOTIDE SEQUENCE [LARGE SCALE GENOMIC DNA]</scope>
    <source>
        <strain evidence="3">cv. E1</strain>
        <tissue evidence="2">Leaf</tissue>
    </source>
</reference>
<feature type="domain" description="Putative plant transposon protein" evidence="1">
    <location>
        <begin position="11"/>
        <end position="96"/>
    </location>
</feature>
<sequence length="141" mass="16771">MRWTVSSQDYYTVERAFLKPIGEMWYHFLKNRLMPSTHNTIISKDRMLLLHSIIMRRRINIGRIIFREVYRCAKKNASSVNFPSLITALYRTARVPLNAFEDVTLIRVDCLEPFFPQYKALMLQNKLSLVRLPLLLQHIFP</sequence>
<feature type="non-terminal residue" evidence="2">
    <location>
        <position position="141"/>
    </location>
</feature>
<comment type="caution">
    <text evidence="2">The sequence shown here is derived from an EMBL/GenBank/DDBJ whole genome shotgun (WGS) entry which is preliminary data.</text>
</comment>
<gene>
    <name evidence="2" type="ORF">J1N35_013864</name>
</gene>
<evidence type="ECO:0000313" key="3">
    <source>
        <dbReference type="Proteomes" id="UP000828251"/>
    </source>
</evidence>
<dbReference type="Pfam" id="PF20167">
    <property type="entry name" value="Transposase_32"/>
    <property type="match status" value="1"/>
</dbReference>